<organism evidence="9 10">
    <name type="scientific">Polyangium spumosum</name>
    <dbReference type="NCBI Taxonomy" id="889282"/>
    <lineage>
        <taxon>Bacteria</taxon>
        <taxon>Pseudomonadati</taxon>
        <taxon>Myxococcota</taxon>
        <taxon>Polyangia</taxon>
        <taxon>Polyangiales</taxon>
        <taxon>Polyangiaceae</taxon>
        <taxon>Polyangium</taxon>
    </lineage>
</organism>
<dbReference type="Pfam" id="PF00082">
    <property type="entry name" value="Peptidase_S8"/>
    <property type="match status" value="1"/>
</dbReference>
<evidence type="ECO:0000256" key="6">
    <source>
        <dbReference type="SAM" id="MobiDB-lite"/>
    </source>
</evidence>
<dbReference type="EMBL" id="WJIE01000001">
    <property type="protein sequence ID" value="MRG90363.1"/>
    <property type="molecule type" value="Genomic_DNA"/>
</dbReference>
<comment type="caution">
    <text evidence="9">The sequence shown here is derived from an EMBL/GenBank/DDBJ whole genome shotgun (WGS) entry which is preliminary data.</text>
</comment>
<dbReference type="PANTHER" id="PTHR42884">
    <property type="entry name" value="PROPROTEIN CONVERTASE SUBTILISIN/KEXIN-RELATED"/>
    <property type="match status" value="1"/>
</dbReference>
<dbReference type="InterPro" id="IPR015500">
    <property type="entry name" value="Peptidase_S8_subtilisin-rel"/>
</dbReference>
<feature type="active site" description="Charge relay system" evidence="4">
    <location>
        <position position="232"/>
    </location>
</feature>
<keyword evidence="10" id="KW-1185">Reference proteome</keyword>
<dbReference type="PROSITE" id="PS00137">
    <property type="entry name" value="SUBTILASE_HIS"/>
    <property type="match status" value="1"/>
</dbReference>
<dbReference type="PROSITE" id="PS00138">
    <property type="entry name" value="SUBTILASE_SER"/>
    <property type="match status" value="1"/>
</dbReference>
<dbReference type="Gene3D" id="3.40.50.200">
    <property type="entry name" value="Peptidase S8/S53 domain"/>
    <property type="match status" value="1"/>
</dbReference>
<dbReference type="InterPro" id="IPR036852">
    <property type="entry name" value="Peptidase_S8/S53_dom_sf"/>
</dbReference>
<dbReference type="GO" id="GO:0004252">
    <property type="term" value="F:serine-type endopeptidase activity"/>
    <property type="evidence" value="ECO:0007669"/>
    <property type="project" value="UniProtKB-UniRule"/>
</dbReference>
<keyword evidence="2 4" id="KW-0378">Hydrolase</keyword>
<dbReference type="InterPro" id="IPR023828">
    <property type="entry name" value="Peptidase_S8_Ser-AS"/>
</dbReference>
<feature type="domain" description="Peptidase S8/S53" evidence="8">
    <location>
        <begin position="187"/>
        <end position="454"/>
    </location>
</feature>
<feature type="signal peptide" evidence="7">
    <location>
        <begin position="1"/>
        <end position="26"/>
    </location>
</feature>
<name>A0A6N7PE80_9BACT</name>
<dbReference type="PROSITE" id="PS00136">
    <property type="entry name" value="SUBTILASE_ASP"/>
    <property type="match status" value="1"/>
</dbReference>
<dbReference type="Proteomes" id="UP000440224">
    <property type="component" value="Unassembled WGS sequence"/>
</dbReference>
<evidence type="ECO:0000256" key="1">
    <source>
        <dbReference type="ARBA" id="ARBA00022670"/>
    </source>
</evidence>
<gene>
    <name evidence="9" type="ORF">GF068_00260</name>
</gene>
<comment type="similarity">
    <text evidence="4 5">Belongs to the peptidase S8 family.</text>
</comment>
<dbReference type="InterPro" id="IPR000209">
    <property type="entry name" value="Peptidase_S8/S53_dom"/>
</dbReference>
<keyword evidence="7" id="KW-0732">Signal</keyword>
<dbReference type="PRINTS" id="PR00723">
    <property type="entry name" value="SUBTILISIN"/>
</dbReference>
<reference evidence="9 10" key="1">
    <citation type="submission" date="2019-10" db="EMBL/GenBank/DDBJ databases">
        <title>A soil myxobacterium in the family Polyangiaceae.</title>
        <authorList>
            <person name="Li Y."/>
            <person name="Wang J."/>
        </authorList>
    </citation>
    <scope>NUCLEOTIDE SEQUENCE [LARGE SCALE GENOMIC DNA]</scope>
    <source>
        <strain evidence="9 10">DSM 14734</strain>
    </source>
</reference>
<dbReference type="GO" id="GO:0016020">
    <property type="term" value="C:membrane"/>
    <property type="evidence" value="ECO:0007669"/>
    <property type="project" value="TreeGrafter"/>
</dbReference>
<evidence type="ECO:0000256" key="2">
    <source>
        <dbReference type="ARBA" id="ARBA00022801"/>
    </source>
</evidence>
<feature type="region of interest" description="Disordered" evidence="6">
    <location>
        <begin position="467"/>
        <end position="493"/>
    </location>
</feature>
<dbReference type="RefSeq" id="WP_153817288.1">
    <property type="nucleotide sequence ID" value="NZ_WJIE01000001.1"/>
</dbReference>
<keyword evidence="3 4" id="KW-0720">Serine protease</keyword>
<evidence type="ECO:0000259" key="8">
    <source>
        <dbReference type="Pfam" id="PF00082"/>
    </source>
</evidence>
<feature type="active site" description="Charge relay system" evidence="4">
    <location>
        <position position="194"/>
    </location>
</feature>
<keyword evidence="1 4" id="KW-0645">Protease</keyword>
<evidence type="ECO:0000256" key="5">
    <source>
        <dbReference type="RuleBase" id="RU003355"/>
    </source>
</evidence>
<sequence>MSPRIPLAFPTLPLLAALLAPPLARAAPPPSEVTFLDGGRPVTAERLGAPALDARGRALTPIRLRHGARSFRASIDPTAVVRLDPGGEAALARRGLRLVEPLMPSIGLWLVEDAEGHDDGLALAARLASPEARAEGVRDAVPNLYVHMERRGEPFIPDDPRFSGQWYFDEARMRMTEAWGLTQGDPGTTVVVIDSGCDFTHPDLQGKLDPGLDVVDGDDDASYDPAFSGAEHGTACAGIIGAATNNGVGIAGACPECRLRCVRMLSDEAAPLSAPIKAFDFALQTGAAVVSNSWGYVDPIPVPATLRDAIDHVFDSGRGGKGAVVVFAAGNDDRELGPEELNAVRGVLTIGAINQFDDKTFFTNYGASLDLVAPIGTLTTDIVGPGGLDPSDYTTNFGGTSSACPVAAGVAALVASAAPEKTSAEIVDLLVATARPAPYASPDEAGHDVVFGHGIVDPVAALTEALGGLEPAPNPPDPSAEEDAGCACRAGQASTPPSMSNLFYGVLLAGLVLRRRARR</sequence>
<proteinExistence type="inferred from homology"/>
<feature type="chain" id="PRO_5027034159" evidence="7">
    <location>
        <begin position="27"/>
        <end position="519"/>
    </location>
</feature>
<dbReference type="GO" id="GO:0016485">
    <property type="term" value="P:protein processing"/>
    <property type="evidence" value="ECO:0007669"/>
    <property type="project" value="TreeGrafter"/>
</dbReference>
<dbReference type="PANTHER" id="PTHR42884:SF14">
    <property type="entry name" value="NEUROENDOCRINE CONVERTASE 1"/>
    <property type="match status" value="1"/>
</dbReference>
<dbReference type="SUPFAM" id="SSF52743">
    <property type="entry name" value="Subtilisin-like"/>
    <property type="match status" value="1"/>
</dbReference>
<evidence type="ECO:0000256" key="7">
    <source>
        <dbReference type="SAM" id="SignalP"/>
    </source>
</evidence>
<dbReference type="InterPro" id="IPR022398">
    <property type="entry name" value="Peptidase_S8_His-AS"/>
</dbReference>
<evidence type="ECO:0000313" key="9">
    <source>
        <dbReference type="EMBL" id="MRG90363.1"/>
    </source>
</evidence>
<dbReference type="InterPro" id="IPR023827">
    <property type="entry name" value="Peptidase_S8_Asp-AS"/>
</dbReference>
<dbReference type="OrthoDB" id="9765693at2"/>
<accession>A0A6N7PE80</accession>
<protein>
    <submittedName>
        <fullName evidence="9">S8 family serine peptidase</fullName>
    </submittedName>
</protein>
<evidence type="ECO:0000313" key="10">
    <source>
        <dbReference type="Proteomes" id="UP000440224"/>
    </source>
</evidence>
<evidence type="ECO:0000256" key="3">
    <source>
        <dbReference type="ARBA" id="ARBA00022825"/>
    </source>
</evidence>
<evidence type="ECO:0000256" key="4">
    <source>
        <dbReference type="PROSITE-ProRule" id="PRU01240"/>
    </source>
</evidence>
<dbReference type="PROSITE" id="PS51892">
    <property type="entry name" value="SUBTILASE"/>
    <property type="match status" value="1"/>
</dbReference>
<feature type="active site" description="Charge relay system" evidence="4">
    <location>
        <position position="401"/>
    </location>
</feature>
<dbReference type="AlphaFoldDB" id="A0A6N7PE80"/>